<reference evidence="1" key="1">
    <citation type="submission" date="2024-03" db="EMBL/GenBank/DDBJ databases">
        <title>Whole genome sequecning of epiphytes from Marcgravia umbellata leaves.</title>
        <authorList>
            <person name="Kumar G."/>
            <person name="Savka M.A."/>
        </authorList>
    </citation>
    <scope>NUCLEOTIDE SEQUENCE</scope>
    <source>
        <strain evidence="1">RIT_BL5</strain>
    </source>
</reference>
<sequence length="134" mass="15267">MANRIQTGKKPRKENKRNANPSGHLIVSEGVNTEVNYFNGFKEDINRKFEGTIASYTIDIHGADKESIRAENFDNAIKMAEARGIRVAWSNECIELWFLLHFSYLHTPISREAYYTKLSAELKKRGGPANSSKF</sequence>
<name>A0ACC6PI24_9BACL</name>
<accession>A0ACC6PI24</accession>
<organism evidence="1 2">
    <name type="scientific">Saccharibacillus sacchari</name>
    <dbReference type="NCBI Taxonomy" id="456493"/>
    <lineage>
        <taxon>Bacteria</taxon>
        <taxon>Bacillati</taxon>
        <taxon>Bacillota</taxon>
        <taxon>Bacilli</taxon>
        <taxon>Bacillales</taxon>
        <taxon>Paenibacillaceae</taxon>
        <taxon>Saccharibacillus</taxon>
    </lineage>
</organism>
<dbReference type="Proteomes" id="UP001380953">
    <property type="component" value="Unassembled WGS sequence"/>
</dbReference>
<protein>
    <submittedName>
        <fullName evidence="1">RloB family protein</fullName>
    </submittedName>
</protein>
<gene>
    <name evidence="1" type="ORF">WKI47_21775</name>
</gene>
<dbReference type="EMBL" id="JBBKAR010000056">
    <property type="protein sequence ID" value="MEJ8306546.1"/>
    <property type="molecule type" value="Genomic_DNA"/>
</dbReference>
<keyword evidence="2" id="KW-1185">Reference proteome</keyword>
<evidence type="ECO:0000313" key="1">
    <source>
        <dbReference type="EMBL" id="MEJ8306546.1"/>
    </source>
</evidence>
<evidence type="ECO:0000313" key="2">
    <source>
        <dbReference type="Proteomes" id="UP001380953"/>
    </source>
</evidence>
<comment type="caution">
    <text evidence="1">The sequence shown here is derived from an EMBL/GenBank/DDBJ whole genome shotgun (WGS) entry which is preliminary data.</text>
</comment>
<proteinExistence type="predicted"/>